<reference evidence="9" key="2">
    <citation type="journal article" date="2007" name="Science">
        <title>Draft genome sequence of the sexually transmitted pathogen Trichomonas vaginalis.</title>
        <authorList>
            <person name="Carlton J.M."/>
            <person name="Hirt R.P."/>
            <person name="Silva J.C."/>
            <person name="Delcher A.L."/>
            <person name="Schatz M."/>
            <person name="Zhao Q."/>
            <person name="Wortman J.R."/>
            <person name="Bidwell S.L."/>
            <person name="Alsmark U.C.M."/>
            <person name="Besteiro S."/>
            <person name="Sicheritz-Ponten T."/>
            <person name="Noel C.J."/>
            <person name="Dacks J.B."/>
            <person name="Foster P.G."/>
            <person name="Simillion C."/>
            <person name="Van de Peer Y."/>
            <person name="Miranda-Saavedra D."/>
            <person name="Barton G.J."/>
            <person name="Westrop G.D."/>
            <person name="Mueller S."/>
            <person name="Dessi D."/>
            <person name="Fiori P.L."/>
            <person name="Ren Q."/>
            <person name="Paulsen I."/>
            <person name="Zhang H."/>
            <person name="Bastida-Corcuera F.D."/>
            <person name="Simoes-Barbosa A."/>
            <person name="Brown M.T."/>
            <person name="Hayes R.D."/>
            <person name="Mukherjee M."/>
            <person name="Okumura C.Y."/>
            <person name="Schneider R."/>
            <person name="Smith A.J."/>
            <person name="Vanacova S."/>
            <person name="Villalvazo M."/>
            <person name="Haas B.J."/>
            <person name="Pertea M."/>
            <person name="Feldblyum T.V."/>
            <person name="Utterback T.R."/>
            <person name="Shu C.L."/>
            <person name="Osoegawa K."/>
            <person name="de Jong P.J."/>
            <person name="Hrdy I."/>
            <person name="Horvathova L."/>
            <person name="Zubacova Z."/>
            <person name="Dolezal P."/>
            <person name="Malik S.B."/>
            <person name="Logsdon J.M. Jr."/>
            <person name="Henze K."/>
            <person name="Gupta A."/>
            <person name="Wang C.C."/>
            <person name="Dunne R.L."/>
            <person name="Upcroft J.A."/>
            <person name="Upcroft P."/>
            <person name="White O."/>
            <person name="Salzberg S.L."/>
            <person name="Tang P."/>
            <person name="Chiu C.-H."/>
            <person name="Lee Y.-S."/>
            <person name="Embley T.M."/>
            <person name="Coombs G.H."/>
            <person name="Mottram J.C."/>
            <person name="Tachezy J."/>
            <person name="Fraser-Liggett C.M."/>
            <person name="Johnson P.J."/>
        </authorList>
    </citation>
    <scope>NUCLEOTIDE SEQUENCE [LARGE SCALE GENOMIC DNA]</scope>
    <source>
        <strain evidence="9">G3</strain>
    </source>
</reference>
<evidence type="ECO:0000256" key="2">
    <source>
        <dbReference type="ARBA" id="ARBA00018391"/>
    </source>
</evidence>
<dbReference type="SMR" id="A2FM02"/>
<dbReference type="InParanoid" id="A2FM02"/>
<dbReference type="VEuPathDB" id="TrichDB:TVAG_195530"/>
<evidence type="ECO:0000256" key="6">
    <source>
        <dbReference type="ARBA" id="ARBA00022833"/>
    </source>
</evidence>
<dbReference type="SUPFAM" id="SSF48537">
    <property type="entry name" value="Phospholipase C/P1 nuclease"/>
    <property type="match status" value="1"/>
</dbReference>
<dbReference type="GO" id="GO:0004629">
    <property type="term" value="F:phospholipase C activity"/>
    <property type="evidence" value="ECO:0007669"/>
    <property type="project" value="InterPro"/>
</dbReference>
<dbReference type="OrthoDB" id="10505177at2759"/>
<keyword evidence="6" id="KW-0862">Zinc</keyword>
<dbReference type="InterPro" id="IPR029002">
    <property type="entry name" value="PLPC/GPLD1"/>
</dbReference>
<dbReference type="Proteomes" id="UP000001542">
    <property type="component" value="Unassembled WGS sequence"/>
</dbReference>
<evidence type="ECO:0000256" key="4">
    <source>
        <dbReference type="ARBA" id="ARBA00022729"/>
    </source>
</evidence>
<accession>A2FM02</accession>
<dbReference type="EMBL" id="DS113877">
    <property type="protein sequence ID" value="EAX94091.1"/>
    <property type="molecule type" value="Genomic_DNA"/>
</dbReference>
<feature type="domain" description="Zn-dependent PLC" evidence="8">
    <location>
        <begin position="1"/>
        <end position="168"/>
    </location>
</feature>
<dbReference type="KEGG" id="tva:4751817"/>
<organism evidence="9 10">
    <name type="scientific">Trichomonas vaginalis (strain ATCC PRA-98 / G3)</name>
    <dbReference type="NCBI Taxonomy" id="412133"/>
    <lineage>
        <taxon>Eukaryota</taxon>
        <taxon>Metamonada</taxon>
        <taxon>Parabasalia</taxon>
        <taxon>Trichomonadida</taxon>
        <taxon>Trichomonadidae</taxon>
        <taxon>Trichomonas</taxon>
    </lineage>
</organism>
<evidence type="ECO:0000313" key="9">
    <source>
        <dbReference type="EMBL" id="EAX94091.1"/>
    </source>
</evidence>
<dbReference type="RefSeq" id="XP_001307021.1">
    <property type="nucleotide sequence ID" value="XM_001307020.1"/>
</dbReference>
<gene>
    <name evidence="9" type="ORF">TVAG_195530</name>
</gene>
<dbReference type="GO" id="GO:0008270">
    <property type="term" value="F:zinc ion binding"/>
    <property type="evidence" value="ECO:0007669"/>
    <property type="project" value="InterPro"/>
</dbReference>
<evidence type="ECO:0000256" key="5">
    <source>
        <dbReference type="ARBA" id="ARBA00022801"/>
    </source>
</evidence>
<protein>
    <recommendedName>
        <fullName evidence="2">Phospholipase C</fullName>
        <ecNumber evidence="1">3.1.4.3</ecNumber>
    </recommendedName>
    <alternativeName>
        <fullName evidence="7">Phosphatidylcholine cholinephosphohydrolase</fullName>
    </alternativeName>
</protein>
<keyword evidence="5" id="KW-0378">Hydrolase</keyword>
<evidence type="ECO:0000259" key="8">
    <source>
        <dbReference type="PROSITE" id="PS51346"/>
    </source>
</evidence>
<dbReference type="Gene3D" id="1.10.575.10">
    <property type="entry name" value="P1 Nuclease"/>
    <property type="match status" value="1"/>
</dbReference>
<keyword evidence="10" id="KW-1185">Reference proteome</keyword>
<proteinExistence type="predicted"/>
<evidence type="ECO:0000256" key="1">
    <source>
        <dbReference type="ARBA" id="ARBA00012018"/>
    </source>
</evidence>
<dbReference type="AlphaFoldDB" id="A2FM02"/>
<sequence length="168" mass="18830">MFTNLVRTKVNIIPPANGSKYYSARIYLEEHYANAVSNYEKGNIIRAFHQLGMACHYLADCGTPPHTAGIQFPLNPLAPNPHHVFEKYVDKHCDEYNATSAIGLYGSLDDAKLGYTVNYMAKKSSSYKDVVLSMDPLQYPKALPVSLGISQQYTAVLLEKFYRKVSSK</sequence>
<evidence type="ECO:0000256" key="7">
    <source>
        <dbReference type="ARBA" id="ARBA00031285"/>
    </source>
</evidence>
<evidence type="ECO:0000313" key="10">
    <source>
        <dbReference type="Proteomes" id="UP000001542"/>
    </source>
</evidence>
<dbReference type="Pfam" id="PF00882">
    <property type="entry name" value="Zn_dep_PLPC"/>
    <property type="match status" value="1"/>
</dbReference>
<reference evidence="9" key="1">
    <citation type="submission" date="2006-10" db="EMBL/GenBank/DDBJ databases">
        <authorList>
            <person name="Amadeo P."/>
            <person name="Zhao Q."/>
            <person name="Wortman J."/>
            <person name="Fraser-Liggett C."/>
            <person name="Carlton J."/>
        </authorList>
    </citation>
    <scope>NUCLEOTIDE SEQUENCE</scope>
    <source>
        <strain evidence="9">G3</strain>
    </source>
</reference>
<dbReference type="PROSITE" id="PS51346">
    <property type="entry name" value="PROKAR_ZN_DEPEND_PLPC_2"/>
    <property type="match status" value="1"/>
</dbReference>
<name>A2FM02_TRIV3</name>
<dbReference type="InterPro" id="IPR008947">
    <property type="entry name" value="PLipase_C/P1_nuclease_dom_sf"/>
</dbReference>
<dbReference type="VEuPathDB" id="TrichDB:TVAGG3_0963730"/>
<keyword evidence="4" id="KW-0732">Signal</keyword>
<keyword evidence="3" id="KW-0479">Metal-binding</keyword>
<dbReference type="EC" id="3.1.4.3" evidence="1"/>
<evidence type="ECO:0000256" key="3">
    <source>
        <dbReference type="ARBA" id="ARBA00022723"/>
    </source>
</evidence>
<dbReference type="InterPro" id="IPR001531">
    <property type="entry name" value="Zn_PLipaseC"/>
</dbReference>